<dbReference type="InterPro" id="IPR036047">
    <property type="entry name" value="F-box-like_dom_sf"/>
</dbReference>
<dbReference type="HOGENOM" id="CLU_029240_1_0_1"/>
<dbReference type="Pfam" id="PF24750">
    <property type="entry name" value="b-prop_At3g26010-like"/>
    <property type="match status" value="1"/>
</dbReference>
<dbReference type="SUPFAM" id="SSF50965">
    <property type="entry name" value="Galactose oxidase, central domain"/>
    <property type="match status" value="1"/>
</dbReference>
<dbReference type="InterPro" id="IPR001810">
    <property type="entry name" value="F-box_dom"/>
</dbReference>
<dbReference type="PANTHER" id="PTHR31672">
    <property type="entry name" value="BNACNNG10540D PROTEIN"/>
    <property type="match status" value="1"/>
</dbReference>
<evidence type="ECO:0000259" key="1">
    <source>
        <dbReference type="PROSITE" id="PS50181"/>
    </source>
</evidence>
<dbReference type="InterPro" id="IPR056592">
    <property type="entry name" value="Beta-prop_At3g26010-like"/>
</dbReference>
<dbReference type="Gramene" id="scaffold_104718.1">
    <property type="protein sequence ID" value="scaffold_104718.1"/>
    <property type="gene ID" value="scaffold_104718.1"/>
</dbReference>
<evidence type="ECO:0000313" key="2">
    <source>
        <dbReference type="EMBL" id="EFH67808.1"/>
    </source>
</evidence>
<reference evidence="3" key="1">
    <citation type="journal article" date="2011" name="Nat. Genet.">
        <title>The Arabidopsis lyrata genome sequence and the basis of rapid genome size change.</title>
        <authorList>
            <person name="Hu T.T."/>
            <person name="Pattyn P."/>
            <person name="Bakker E.G."/>
            <person name="Cao J."/>
            <person name="Cheng J.-F."/>
            <person name="Clark R.M."/>
            <person name="Fahlgren N."/>
            <person name="Fawcett J.A."/>
            <person name="Grimwood J."/>
            <person name="Gundlach H."/>
            <person name="Haberer G."/>
            <person name="Hollister J.D."/>
            <person name="Ossowski S."/>
            <person name="Ottilar R.P."/>
            <person name="Salamov A.A."/>
            <person name="Schneeberger K."/>
            <person name="Spannagl M."/>
            <person name="Wang X."/>
            <person name="Yang L."/>
            <person name="Nasrallah M.E."/>
            <person name="Bergelson J."/>
            <person name="Carrington J.C."/>
            <person name="Gaut B.S."/>
            <person name="Schmutz J."/>
            <person name="Mayer K.F.X."/>
            <person name="Van de Peer Y."/>
            <person name="Grigoriev I.V."/>
            <person name="Nordborg M."/>
            <person name="Weigel D."/>
            <person name="Guo Y.-L."/>
        </authorList>
    </citation>
    <scope>NUCLEOTIDE SEQUENCE [LARGE SCALE GENOMIC DNA]</scope>
    <source>
        <strain evidence="3">cv. MN47</strain>
    </source>
</reference>
<dbReference type="InterPro" id="IPR050796">
    <property type="entry name" value="SCF_F-box_component"/>
</dbReference>
<dbReference type="Gene3D" id="1.20.1280.50">
    <property type="match status" value="1"/>
</dbReference>
<keyword evidence="3" id="KW-1185">Reference proteome</keyword>
<feature type="domain" description="F-box" evidence="1">
    <location>
        <begin position="2"/>
        <end position="47"/>
    </location>
</feature>
<dbReference type="Proteomes" id="UP000008694">
    <property type="component" value="Unassembled WGS sequence"/>
</dbReference>
<proteinExistence type="predicted"/>
<gene>
    <name evidence="2" type="ORF">ARALYDRAFT_891924</name>
</gene>
<organism evidence="3">
    <name type="scientific">Arabidopsis lyrata subsp. lyrata</name>
    <name type="common">Lyre-leaved rock-cress</name>
    <dbReference type="NCBI Taxonomy" id="81972"/>
    <lineage>
        <taxon>Eukaryota</taxon>
        <taxon>Viridiplantae</taxon>
        <taxon>Streptophyta</taxon>
        <taxon>Embryophyta</taxon>
        <taxon>Tracheophyta</taxon>
        <taxon>Spermatophyta</taxon>
        <taxon>Magnoliopsida</taxon>
        <taxon>eudicotyledons</taxon>
        <taxon>Gunneridae</taxon>
        <taxon>Pentapetalae</taxon>
        <taxon>rosids</taxon>
        <taxon>malvids</taxon>
        <taxon>Brassicales</taxon>
        <taxon>Brassicaceae</taxon>
        <taxon>Camelineae</taxon>
        <taxon>Arabidopsis</taxon>
    </lineage>
</organism>
<accession>D7KFU4</accession>
<dbReference type="InterPro" id="IPR011043">
    <property type="entry name" value="Gal_Oxase/kelch_b-propeller"/>
</dbReference>
<dbReference type="SMART" id="SM00256">
    <property type="entry name" value="FBOX"/>
    <property type="match status" value="1"/>
</dbReference>
<dbReference type="STRING" id="81972.D7KFU4"/>
<dbReference type="AlphaFoldDB" id="D7KFU4"/>
<protein>
    <recommendedName>
        <fullName evidence="1">F-box domain-containing protein</fullName>
    </recommendedName>
</protein>
<evidence type="ECO:0000313" key="3">
    <source>
        <dbReference type="Proteomes" id="UP000008694"/>
    </source>
</evidence>
<dbReference type="PROSITE" id="PS50181">
    <property type="entry name" value="FBOX"/>
    <property type="match status" value="1"/>
</dbReference>
<name>D7KFU4_ARALL</name>
<sequence>METTLTTIPDAILVEILATFPLRSIAGFKLVCKSWKSVIESSYFRRVFASLHQNSSPSWSIMFPTVYHHTIKEVISFHGCETWNLPKPLASYIIPPNLPNAEYLYVASSNGLIWIDVTTCSYKSFVGNPVLQQWVEIPPPPCPCATTGLVTRVDEDGVVSGFKVVRTCQKIEARDRGMYVRRVYVYSSDTGLWTFKRLLNSRPVNHPPVNINGMLYLWERRVGSTKHGVIVAHDFYGPEADDNCQVIPLPDPSGYQDVKSCLTTSGGDVIYIARIYQILKLWKMNKNSENGWWQLSREINMPDVMYFCFCIPMAMNPFDNDIVYLWSQKHHCLVTGNLRTQEFTVHQESEKWTSSEGWCRINTCDSKGYIDHDKSLLILSQFVFQRLLPRPQN</sequence>
<dbReference type="KEGG" id="aly:9327611"/>
<dbReference type="SUPFAM" id="SSF81383">
    <property type="entry name" value="F-box domain"/>
    <property type="match status" value="1"/>
</dbReference>
<dbReference type="EMBL" id="GL348713">
    <property type="protein sequence ID" value="EFH67808.1"/>
    <property type="molecule type" value="Genomic_DNA"/>
</dbReference>
<dbReference type="Pfam" id="PF00646">
    <property type="entry name" value="F-box"/>
    <property type="match status" value="1"/>
</dbReference>
<dbReference type="OrthoDB" id="674184at2759"/>